<organism evidence="6 7">
    <name type="scientific">Arthrobacter echini</name>
    <dbReference type="NCBI Taxonomy" id="1529066"/>
    <lineage>
        <taxon>Bacteria</taxon>
        <taxon>Bacillati</taxon>
        <taxon>Actinomycetota</taxon>
        <taxon>Actinomycetes</taxon>
        <taxon>Micrococcales</taxon>
        <taxon>Micrococcaceae</taxon>
        <taxon>Arthrobacter</taxon>
    </lineage>
</organism>
<gene>
    <name evidence="6" type="ORF">FQ377_02845</name>
</gene>
<dbReference type="InterPro" id="IPR027469">
    <property type="entry name" value="Cation_efflux_TMD_sf"/>
</dbReference>
<protein>
    <submittedName>
        <fullName evidence="6">Uncharacterized protein</fullName>
    </submittedName>
</protein>
<keyword evidence="3 5" id="KW-1133">Transmembrane helix</keyword>
<keyword evidence="7" id="KW-1185">Reference proteome</keyword>
<dbReference type="AlphaFoldDB" id="A0A5D0XUB5"/>
<keyword evidence="4 5" id="KW-0472">Membrane</keyword>
<accession>A0A5D0XUB5</accession>
<dbReference type="Proteomes" id="UP000323410">
    <property type="component" value="Unassembled WGS sequence"/>
</dbReference>
<dbReference type="OrthoDB" id="4948578at2"/>
<feature type="transmembrane region" description="Helical" evidence="5">
    <location>
        <begin position="52"/>
        <end position="74"/>
    </location>
</feature>
<feature type="transmembrane region" description="Helical" evidence="5">
    <location>
        <begin position="20"/>
        <end position="40"/>
    </location>
</feature>
<evidence type="ECO:0000256" key="2">
    <source>
        <dbReference type="ARBA" id="ARBA00022692"/>
    </source>
</evidence>
<proteinExistence type="predicted"/>
<dbReference type="SUPFAM" id="SSF161111">
    <property type="entry name" value="Cation efflux protein transmembrane domain-like"/>
    <property type="match status" value="1"/>
</dbReference>
<dbReference type="EMBL" id="VSLD01000001">
    <property type="protein sequence ID" value="TYD00403.1"/>
    <property type="molecule type" value="Genomic_DNA"/>
</dbReference>
<reference evidence="6 7" key="1">
    <citation type="submission" date="2019-08" db="EMBL/GenBank/DDBJ databases">
        <title>Genone of Arthrobacter echini P9.</title>
        <authorList>
            <person name="Bowman J.P."/>
        </authorList>
    </citation>
    <scope>NUCLEOTIDE SEQUENCE [LARGE SCALE GENOMIC DNA]</scope>
    <source>
        <strain evidence="6 7">P9</strain>
    </source>
</reference>
<evidence type="ECO:0000256" key="5">
    <source>
        <dbReference type="SAM" id="Phobius"/>
    </source>
</evidence>
<evidence type="ECO:0000313" key="6">
    <source>
        <dbReference type="EMBL" id="TYD00403.1"/>
    </source>
</evidence>
<name>A0A5D0XUB5_9MICC</name>
<evidence type="ECO:0000256" key="3">
    <source>
        <dbReference type="ARBA" id="ARBA00022989"/>
    </source>
</evidence>
<sequence length="102" mass="11055">MQRRRRQYPLGYRRARSLVVVIAMFWLWLWFGGAATLGLLHGSPVHEVLAVYGLAVVVLVSIPAALLAVATLVLTHPRATVVRLPATTASQAGARRLDGKAS</sequence>
<evidence type="ECO:0000313" key="7">
    <source>
        <dbReference type="Proteomes" id="UP000323410"/>
    </source>
</evidence>
<dbReference type="RefSeq" id="WP_148599705.1">
    <property type="nucleotide sequence ID" value="NZ_VSLD01000001.1"/>
</dbReference>
<evidence type="ECO:0000256" key="4">
    <source>
        <dbReference type="ARBA" id="ARBA00023136"/>
    </source>
</evidence>
<keyword evidence="2 5" id="KW-0812">Transmembrane</keyword>
<dbReference type="GO" id="GO:0016020">
    <property type="term" value="C:membrane"/>
    <property type="evidence" value="ECO:0007669"/>
    <property type="project" value="UniProtKB-SubCell"/>
</dbReference>
<evidence type="ECO:0000256" key="1">
    <source>
        <dbReference type="ARBA" id="ARBA00004141"/>
    </source>
</evidence>
<comment type="caution">
    <text evidence="6">The sequence shown here is derived from an EMBL/GenBank/DDBJ whole genome shotgun (WGS) entry which is preliminary data.</text>
</comment>
<comment type="subcellular location">
    <subcellularLocation>
        <location evidence="1">Membrane</location>
        <topology evidence="1">Multi-pass membrane protein</topology>
    </subcellularLocation>
</comment>